<evidence type="ECO:0000313" key="2">
    <source>
        <dbReference type="EMBL" id="KWZ79093.1"/>
    </source>
</evidence>
<evidence type="ECO:0000256" key="1">
    <source>
        <dbReference type="SAM" id="MobiDB-lite"/>
    </source>
</evidence>
<dbReference type="Proteomes" id="UP000070376">
    <property type="component" value="Unassembled WGS sequence"/>
</dbReference>
<evidence type="ECO:0000313" key="3">
    <source>
        <dbReference type="Proteomes" id="UP000070376"/>
    </source>
</evidence>
<accession>A0A133KHL4</accession>
<reference evidence="3" key="1">
    <citation type="submission" date="2016-01" db="EMBL/GenBank/DDBJ databases">
        <authorList>
            <person name="Mitreva M."/>
            <person name="Pepin K.H."/>
            <person name="Mihindukulasuriya K.A."/>
            <person name="Fulton R."/>
            <person name="Fronick C."/>
            <person name="O'Laughlin M."/>
            <person name="Miner T."/>
            <person name="Herter B."/>
            <person name="Rosa B.A."/>
            <person name="Cordes M."/>
            <person name="Tomlinson C."/>
            <person name="Wollam A."/>
            <person name="Palsikar V.B."/>
            <person name="Mardis E.R."/>
            <person name="Wilson R.K."/>
        </authorList>
    </citation>
    <scope>NUCLEOTIDE SEQUENCE [LARGE SCALE GENOMIC DNA]</scope>
    <source>
        <strain evidence="3">GED7749B</strain>
    </source>
</reference>
<feature type="region of interest" description="Disordered" evidence="1">
    <location>
        <begin position="1"/>
        <end position="24"/>
    </location>
</feature>
<protein>
    <submittedName>
        <fullName evidence="2">Uncharacterized protein</fullName>
    </submittedName>
</protein>
<sequence>MGAASPSRKKWHSGKNLHTPLPVNSVYQPMRKTSRIRQRLIWINQAPLMKRADYSMDRFGKTKT</sequence>
<organism evidence="2 3">
    <name type="scientific">Heyndrickxia coagulans</name>
    <name type="common">Weizmannia coagulans</name>
    <dbReference type="NCBI Taxonomy" id="1398"/>
    <lineage>
        <taxon>Bacteria</taxon>
        <taxon>Bacillati</taxon>
        <taxon>Bacillota</taxon>
        <taxon>Bacilli</taxon>
        <taxon>Bacillales</taxon>
        <taxon>Bacillaceae</taxon>
        <taxon>Heyndrickxia</taxon>
    </lineage>
</organism>
<dbReference type="AlphaFoldDB" id="A0A133KHL4"/>
<dbReference type="EMBL" id="LRPN01000122">
    <property type="protein sequence ID" value="KWZ79093.1"/>
    <property type="molecule type" value="Genomic_DNA"/>
</dbReference>
<proteinExistence type="predicted"/>
<dbReference type="PATRIC" id="fig|1398.22.peg.2808"/>
<gene>
    <name evidence="2" type="ORF">HMPREF3213_02808</name>
</gene>
<name>A0A133KHL4_HEYCO</name>
<comment type="caution">
    <text evidence="2">The sequence shown here is derived from an EMBL/GenBank/DDBJ whole genome shotgun (WGS) entry which is preliminary data.</text>
</comment>